<feature type="transmembrane region" description="Helical" evidence="2">
    <location>
        <begin position="370"/>
        <end position="390"/>
    </location>
</feature>
<feature type="transmembrane region" description="Helical" evidence="2">
    <location>
        <begin position="73"/>
        <end position="92"/>
    </location>
</feature>
<dbReference type="OrthoDB" id="137309at2157"/>
<feature type="transmembrane region" description="Helical" evidence="2">
    <location>
        <begin position="396"/>
        <end position="414"/>
    </location>
</feature>
<gene>
    <name evidence="3" type="ordered locus">Halxa_0336</name>
</gene>
<protein>
    <recommendedName>
        <fullName evidence="5">Glycosyltransferase RgtA/B/C/D-like domain-containing protein</fullName>
    </recommendedName>
</protein>
<feature type="transmembrane region" description="Helical" evidence="2">
    <location>
        <begin position="146"/>
        <end position="166"/>
    </location>
</feature>
<keyword evidence="3" id="KW-0614">Plasmid</keyword>
<feature type="transmembrane region" description="Helical" evidence="2">
    <location>
        <begin position="426"/>
        <end position="446"/>
    </location>
</feature>
<feature type="compositionally biased region" description="Polar residues" evidence="1">
    <location>
        <begin position="577"/>
        <end position="596"/>
    </location>
</feature>
<proteinExistence type="predicted"/>
<sequence length="596" mass="65827">MVDNRRTYAEKIAIIGCCLALSIGTLITVLTPANGYELSIYKATPAIVWVLLLFSLVISVIVAFATLSRRIRWVGIGIAWTAAIVLTALPYLRGYWLYGRFDPMNHHGIVIDLTYNINPLETTIYPNMHILAHTISTITGINSNRALLLIPPLFVLIYCFGIYTVVGRVSRTTLGRTIGATVPLTFMWIIGVRHPKVVPAPTVAALLLLPFVLFAVILAYQQTTTGSRITAIGVLVAFVFYHPQHTVVLLGGLLFLFAAKKIELPKRRPTTTSTTIFSLAVIEGVVTVYWLLSRPQIAGTIQGTILSLQHSASVSNATPAKSGLQMVGGSLLELAIKVLLPKGILALSVAVLVVLYLYNRELSIFRLPTVWLCIGIACSAVAFSLLFAVIGMRSQMFRYIGLLSTLAAISFAVLGGEYSPRFPTAFRSAIVVIIVVAMIATVPIMYQSDYTYQPNNQVTESSVNGYEFAFENSNADIGDIRTIENRPSRFVHTIYGKHHSNQLGYISWQSQRRIVLPHFQATTLNESGYLMITDYAEEQHVELYQGLRYSEKDFNRVAASADQIYSSKGATLYRTGVRSNSSQRAEELSNLTSERR</sequence>
<dbReference type="RefSeq" id="WP_013875667.1">
    <property type="nucleotide sequence ID" value="NC_015658.1"/>
</dbReference>
<evidence type="ECO:0000256" key="1">
    <source>
        <dbReference type="SAM" id="MobiDB-lite"/>
    </source>
</evidence>
<evidence type="ECO:0000313" key="4">
    <source>
        <dbReference type="Proteomes" id="UP000006794"/>
    </source>
</evidence>
<accession>F8DD52</accession>
<organism evidence="3 4">
    <name type="scientific">Halopiger xanaduensis (strain DSM 18323 / JCM 14033 / SH-6)</name>
    <dbReference type="NCBI Taxonomy" id="797210"/>
    <lineage>
        <taxon>Archaea</taxon>
        <taxon>Methanobacteriati</taxon>
        <taxon>Methanobacteriota</taxon>
        <taxon>Stenosarchaea group</taxon>
        <taxon>Halobacteria</taxon>
        <taxon>Halobacteriales</taxon>
        <taxon>Natrialbaceae</taxon>
        <taxon>Halopiger</taxon>
    </lineage>
</organism>
<feature type="transmembrane region" description="Helical" evidence="2">
    <location>
        <begin position="46"/>
        <end position="66"/>
    </location>
</feature>
<evidence type="ECO:0000256" key="2">
    <source>
        <dbReference type="SAM" id="Phobius"/>
    </source>
</evidence>
<dbReference type="EMBL" id="CP002840">
    <property type="protein sequence ID" value="AEH38939.1"/>
    <property type="molecule type" value="Genomic_DNA"/>
</dbReference>
<evidence type="ECO:0008006" key="5">
    <source>
        <dbReference type="Google" id="ProtNLM"/>
    </source>
</evidence>
<dbReference type="HOGENOM" id="CLU_031443_0_0_2"/>
<name>F8DD52_HALXS</name>
<evidence type="ECO:0000313" key="3">
    <source>
        <dbReference type="EMBL" id="AEH38939.1"/>
    </source>
</evidence>
<feature type="transmembrane region" description="Helical" evidence="2">
    <location>
        <begin position="339"/>
        <end position="358"/>
    </location>
</feature>
<dbReference type="AlphaFoldDB" id="F8DD52"/>
<feature type="transmembrane region" description="Helical" evidence="2">
    <location>
        <begin position="197"/>
        <end position="220"/>
    </location>
</feature>
<geneLocation type="plasmid" evidence="3 4">
    <name>pHALXA01</name>
</geneLocation>
<feature type="transmembrane region" description="Helical" evidence="2">
    <location>
        <begin position="12"/>
        <end position="34"/>
    </location>
</feature>
<keyword evidence="4" id="KW-1185">Reference proteome</keyword>
<feature type="transmembrane region" description="Helical" evidence="2">
    <location>
        <begin position="232"/>
        <end position="259"/>
    </location>
</feature>
<keyword evidence="2" id="KW-0812">Transmembrane</keyword>
<reference evidence="4" key="1">
    <citation type="journal article" date="2012" name="Stand. Genomic Sci.">
        <title>Complete genome sequence of Halopiger xanaduensis type strain (SH-6(T)).</title>
        <authorList>
            <person name="Anderson I."/>
            <person name="Tindall B.J."/>
            <person name="Rohde M."/>
            <person name="Lucas S."/>
            <person name="Han J."/>
            <person name="Lapidus A."/>
            <person name="Cheng J.F."/>
            <person name="Goodwin L."/>
            <person name="Pitluck S."/>
            <person name="Peters L."/>
            <person name="Pati A."/>
            <person name="Mikhailova N."/>
            <person name="Pagani I."/>
            <person name="Teshima H."/>
            <person name="Han C."/>
            <person name="Tapia R."/>
            <person name="Land M."/>
            <person name="Woyke T."/>
            <person name="Klenk H.P."/>
            <person name="Kyrpides N."/>
            <person name="Ivanova N."/>
        </authorList>
    </citation>
    <scope>NUCLEOTIDE SEQUENCE [LARGE SCALE GENOMIC DNA]</scope>
    <source>
        <strain evidence="4">DSM 18323 / JCM 14033 / SH-6</strain>
        <plasmid evidence="4">Plasmid pHALXA01</plasmid>
    </source>
</reference>
<dbReference type="GeneID" id="32176867"/>
<keyword evidence="2" id="KW-0472">Membrane</keyword>
<dbReference type="KEGG" id="hxa:Halxa_0336"/>
<feature type="transmembrane region" description="Helical" evidence="2">
    <location>
        <begin position="271"/>
        <end position="292"/>
    </location>
</feature>
<keyword evidence="2" id="KW-1133">Transmembrane helix</keyword>
<dbReference type="Proteomes" id="UP000006794">
    <property type="component" value="Plasmid pHALXA01"/>
</dbReference>
<feature type="region of interest" description="Disordered" evidence="1">
    <location>
        <begin position="576"/>
        <end position="596"/>
    </location>
</feature>